<reference evidence="3 4" key="1">
    <citation type="journal article" date="2021" name="bioRxiv">
        <title>Chromosome-scale and haplotype-resolved genome assembly of a tetraploid potato cultivar.</title>
        <authorList>
            <person name="Sun H."/>
            <person name="Jiao W.-B."/>
            <person name="Krause K."/>
            <person name="Campoy J.A."/>
            <person name="Goel M."/>
            <person name="Folz-Donahue K."/>
            <person name="Kukat C."/>
            <person name="Huettel B."/>
            <person name="Schneeberger K."/>
        </authorList>
    </citation>
    <scope>NUCLEOTIDE SEQUENCE [LARGE SCALE GENOMIC DNA]</scope>
    <source>
        <strain evidence="3">SolTubOtavaFocal</strain>
        <tissue evidence="3">Leaves</tissue>
    </source>
</reference>
<sequence>MRGFLSRHSFYSTVVPSPYRVPVAALATVLVFQGFLSGLAALLLLPNQFTDDEKKSSNPKYTKWVKTKQLLVSWINATSGWKGQGAVGCQSLFFYAACSYLPSAHYSLCYNERTKWQTIESMALCLTRSGKYFFDAAHTVLFNSSKSMSEISTLSNSAVFNPMRSQSMHDEELPTGNQLTSDSGEAKSAFTFNCDLPLGAIKLREHYWAVAYRRPLSNRKDGRNIPRKEAEVKYKGPHLRDLLTEERLMSCLLSCVSYDGLLANVTSRGRACYELPVDQVLIKQRIFRSTSRARCWVAWNYWCPSPKKERRGIAKAKAMEARLSPCGEGAKVFSRRAQDDNLIDYSEERAYYLPELALPPPYSFEDDQANSSSLQVQNGLVVPETELAHRLDSLTSLKSVANRL</sequence>
<organism evidence="3 4">
    <name type="scientific">Solanum tuberosum</name>
    <name type="common">Potato</name>
    <dbReference type="NCBI Taxonomy" id="4113"/>
    <lineage>
        <taxon>Eukaryota</taxon>
        <taxon>Viridiplantae</taxon>
        <taxon>Streptophyta</taxon>
        <taxon>Embryophyta</taxon>
        <taxon>Tracheophyta</taxon>
        <taxon>Spermatophyta</taxon>
        <taxon>Magnoliopsida</taxon>
        <taxon>eudicotyledons</taxon>
        <taxon>Gunneridae</taxon>
        <taxon>Pentapetalae</taxon>
        <taxon>asterids</taxon>
        <taxon>lamiids</taxon>
        <taxon>Solanales</taxon>
        <taxon>Solanaceae</taxon>
        <taxon>Solanoideae</taxon>
        <taxon>Solaneae</taxon>
        <taxon>Solanum</taxon>
    </lineage>
</organism>
<accession>A0ABQ7WI24</accession>
<evidence type="ECO:0000313" key="2">
    <source>
        <dbReference type="EMBL" id="KAH0778735.1"/>
    </source>
</evidence>
<proteinExistence type="predicted"/>
<protein>
    <submittedName>
        <fullName evidence="3">Uncharacterized protein</fullName>
    </submittedName>
</protein>
<dbReference type="Proteomes" id="UP000826656">
    <property type="component" value="Unassembled WGS sequence"/>
</dbReference>
<keyword evidence="1" id="KW-1133">Transmembrane helix</keyword>
<dbReference type="EMBL" id="JAIVGD010000002">
    <property type="protein sequence ID" value="KAH0778735.1"/>
    <property type="molecule type" value="Genomic_DNA"/>
</dbReference>
<keyword evidence="1" id="KW-0812">Transmembrane</keyword>
<keyword evidence="4" id="KW-1185">Reference proteome</keyword>
<evidence type="ECO:0000313" key="3">
    <source>
        <dbReference type="EMBL" id="KAH0780348.1"/>
    </source>
</evidence>
<dbReference type="EMBL" id="JAIVGD010000002">
    <property type="protein sequence ID" value="KAH0780348.1"/>
    <property type="molecule type" value="Genomic_DNA"/>
</dbReference>
<comment type="caution">
    <text evidence="3">The sequence shown here is derived from an EMBL/GenBank/DDBJ whole genome shotgun (WGS) entry which is preliminary data.</text>
</comment>
<feature type="transmembrane region" description="Helical" evidence="1">
    <location>
        <begin position="21"/>
        <end position="45"/>
    </location>
</feature>
<name>A0ABQ7WI24_SOLTU</name>
<gene>
    <name evidence="2" type="ORF">KY290_005162</name>
    <name evidence="3" type="ORF">KY290_006775</name>
</gene>
<keyword evidence="1" id="KW-0472">Membrane</keyword>
<evidence type="ECO:0000313" key="4">
    <source>
        <dbReference type="Proteomes" id="UP000826656"/>
    </source>
</evidence>
<evidence type="ECO:0000256" key="1">
    <source>
        <dbReference type="SAM" id="Phobius"/>
    </source>
</evidence>